<reference evidence="2 3" key="1">
    <citation type="submission" date="2019-11" db="EMBL/GenBank/DDBJ databases">
        <title>Whole genome sequence of Oryza granulata.</title>
        <authorList>
            <person name="Li W."/>
        </authorList>
    </citation>
    <scope>NUCLEOTIDE SEQUENCE [LARGE SCALE GENOMIC DNA]</scope>
    <source>
        <strain evidence="3">cv. Menghai</strain>
        <tissue evidence="2">Leaf</tissue>
    </source>
</reference>
<sequence>MLMMGVLQSGAVLIAAMAEGGASEGWAAGVLKTSYMTCGGSGAFAAMTLAKASASAMLVRGVPATVMPRKCASVFRKVARYFVSSGFRA</sequence>
<evidence type="ECO:0008006" key="4">
    <source>
        <dbReference type="Google" id="ProtNLM"/>
    </source>
</evidence>
<proteinExistence type="predicted"/>
<comment type="caution">
    <text evidence="2">The sequence shown here is derived from an EMBL/GenBank/DDBJ whole genome shotgun (WGS) entry which is preliminary data.</text>
</comment>
<evidence type="ECO:0000256" key="1">
    <source>
        <dbReference type="SAM" id="SignalP"/>
    </source>
</evidence>
<name>A0A6G1CH92_9ORYZ</name>
<feature type="signal peptide" evidence="1">
    <location>
        <begin position="1"/>
        <end position="18"/>
    </location>
</feature>
<gene>
    <name evidence="2" type="ORF">E2562_025113</name>
</gene>
<keyword evidence="3" id="KW-1185">Reference proteome</keyword>
<keyword evidence="1" id="KW-0732">Signal</keyword>
<feature type="chain" id="PRO_5026067369" description="CASP-like protein" evidence="1">
    <location>
        <begin position="19"/>
        <end position="89"/>
    </location>
</feature>
<accession>A0A6G1CH92</accession>
<dbReference type="Proteomes" id="UP000479710">
    <property type="component" value="Unassembled WGS sequence"/>
</dbReference>
<protein>
    <recommendedName>
        <fullName evidence="4">CASP-like protein</fullName>
    </recommendedName>
</protein>
<dbReference type="AlphaFoldDB" id="A0A6G1CH92"/>
<dbReference type="EMBL" id="SPHZ02000009">
    <property type="protein sequence ID" value="KAF0899868.1"/>
    <property type="molecule type" value="Genomic_DNA"/>
</dbReference>
<organism evidence="2 3">
    <name type="scientific">Oryza meyeriana var. granulata</name>
    <dbReference type="NCBI Taxonomy" id="110450"/>
    <lineage>
        <taxon>Eukaryota</taxon>
        <taxon>Viridiplantae</taxon>
        <taxon>Streptophyta</taxon>
        <taxon>Embryophyta</taxon>
        <taxon>Tracheophyta</taxon>
        <taxon>Spermatophyta</taxon>
        <taxon>Magnoliopsida</taxon>
        <taxon>Liliopsida</taxon>
        <taxon>Poales</taxon>
        <taxon>Poaceae</taxon>
        <taxon>BOP clade</taxon>
        <taxon>Oryzoideae</taxon>
        <taxon>Oryzeae</taxon>
        <taxon>Oryzinae</taxon>
        <taxon>Oryza</taxon>
        <taxon>Oryza meyeriana</taxon>
    </lineage>
</organism>
<evidence type="ECO:0000313" key="2">
    <source>
        <dbReference type="EMBL" id="KAF0899868.1"/>
    </source>
</evidence>
<evidence type="ECO:0000313" key="3">
    <source>
        <dbReference type="Proteomes" id="UP000479710"/>
    </source>
</evidence>